<dbReference type="Gene3D" id="3.30.710.10">
    <property type="entry name" value="Potassium Channel Kv1.1, Chain A"/>
    <property type="match status" value="1"/>
</dbReference>
<dbReference type="PANTHER" id="PTHR46843:SF1">
    <property type="entry name" value="BTB_POZ DOMAIN-CONTAINING PROTEIN 16"/>
    <property type="match status" value="1"/>
</dbReference>
<dbReference type="InterPro" id="IPR056426">
    <property type="entry name" value="BTB_BTBDG"/>
</dbReference>
<reference evidence="2" key="3">
    <citation type="submission" date="2025-09" db="UniProtKB">
        <authorList>
            <consortium name="Ensembl"/>
        </authorList>
    </citation>
    <scope>IDENTIFICATION</scope>
</reference>
<organism evidence="2 3">
    <name type="scientific">Podarcis muralis</name>
    <name type="common">Wall lizard</name>
    <name type="synonym">Lacerta muralis</name>
    <dbReference type="NCBI Taxonomy" id="64176"/>
    <lineage>
        <taxon>Eukaryota</taxon>
        <taxon>Metazoa</taxon>
        <taxon>Chordata</taxon>
        <taxon>Craniata</taxon>
        <taxon>Vertebrata</taxon>
        <taxon>Euteleostomi</taxon>
        <taxon>Lepidosauria</taxon>
        <taxon>Squamata</taxon>
        <taxon>Bifurcata</taxon>
        <taxon>Unidentata</taxon>
        <taxon>Episquamata</taxon>
        <taxon>Laterata</taxon>
        <taxon>Lacertibaenia</taxon>
        <taxon>Lacertidae</taxon>
        <taxon>Podarcis</taxon>
    </lineage>
</organism>
<dbReference type="InterPro" id="IPR042833">
    <property type="entry name" value="BTBD16"/>
</dbReference>
<evidence type="ECO:0000313" key="2">
    <source>
        <dbReference type="Ensembl" id="ENSPMRP00000009392.1"/>
    </source>
</evidence>
<reference evidence="2" key="2">
    <citation type="submission" date="2025-08" db="UniProtKB">
        <authorList>
            <consortium name="Ensembl"/>
        </authorList>
    </citation>
    <scope>IDENTIFICATION</scope>
</reference>
<dbReference type="Ensembl" id="ENSPMRT00000010019.1">
    <property type="protein sequence ID" value="ENSPMRP00000009392.1"/>
    <property type="gene ID" value="ENSPMRG00000006301.1"/>
</dbReference>
<reference evidence="2 3" key="1">
    <citation type="journal article" date="2019" name="Proc. Natl. Acad. Sci. U.S.A.">
        <title>Regulatory changes in pterin and carotenoid genes underlie balanced color polymorphisms in the wall lizard.</title>
        <authorList>
            <person name="Andrade P."/>
            <person name="Pinho C."/>
            <person name="Perez I de Lanuza G."/>
            <person name="Afonso S."/>
            <person name="Brejcha J."/>
            <person name="Rubin C.J."/>
            <person name="Wallerman O."/>
            <person name="Pereira P."/>
            <person name="Sabatino S.J."/>
            <person name="Bellati A."/>
            <person name="Pellitteri-Rosa D."/>
            <person name="Bosakova Z."/>
            <person name="Bunikis I."/>
            <person name="Carretero M.A."/>
            <person name="Feiner N."/>
            <person name="Marsik P."/>
            <person name="Pauperio F."/>
            <person name="Salvi D."/>
            <person name="Soler L."/>
            <person name="While G.M."/>
            <person name="Uller T."/>
            <person name="Font E."/>
            <person name="Andersson L."/>
            <person name="Carneiro M."/>
        </authorList>
    </citation>
    <scope>NUCLEOTIDE SEQUENCE</scope>
</reference>
<dbReference type="SUPFAM" id="SSF54695">
    <property type="entry name" value="POZ domain"/>
    <property type="match status" value="1"/>
</dbReference>
<evidence type="ECO:0000313" key="3">
    <source>
        <dbReference type="Proteomes" id="UP000472272"/>
    </source>
</evidence>
<dbReference type="Pfam" id="PF23998">
    <property type="entry name" value="BTB_BTBDG"/>
    <property type="match status" value="1"/>
</dbReference>
<proteinExistence type="predicted"/>
<protein>
    <submittedName>
        <fullName evidence="2">BTB domain containing 16</fullName>
    </submittedName>
</protein>
<feature type="domain" description="BTBDG BTB/POZ" evidence="1">
    <location>
        <begin position="45"/>
        <end position="150"/>
    </location>
</feature>
<name>A0A670ICR0_PODMU</name>
<dbReference type="Proteomes" id="UP000472272">
    <property type="component" value="Chromosome 5"/>
</dbReference>
<dbReference type="InterPro" id="IPR011333">
    <property type="entry name" value="SKP1/BTB/POZ_sf"/>
</dbReference>
<evidence type="ECO:0000259" key="1">
    <source>
        <dbReference type="Pfam" id="PF23998"/>
    </source>
</evidence>
<dbReference type="AlphaFoldDB" id="A0A670ICR0"/>
<sequence length="150" mass="17115">ICQLLNYLPLLPTRKWPTGCWKWPVISTEAAPVSPICLSLSPPSDVTLECLGFQWELHRILPSFLMLLAETRCYKQRLLNSRKSKELLKQKKTMPRVTIALEVNDPDVTRFAFAVALKNLYNSELEVNEEDVLGVLATAEVLQFPSLFQK</sequence>
<dbReference type="PANTHER" id="PTHR46843">
    <property type="entry name" value="BTB/POZ DOMAIN-CONTAINING PROTEIN 16"/>
    <property type="match status" value="1"/>
</dbReference>
<accession>A0A670ICR0</accession>
<gene>
    <name evidence="2" type="primary">BTBD16</name>
</gene>
<keyword evidence="3" id="KW-1185">Reference proteome</keyword>
<dbReference type="GeneTree" id="ENSGT00940000161718"/>